<evidence type="ECO:0000313" key="2">
    <source>
        <dbReference type="EMBL" id="RGJ93438.1"/>
    </source>
</evidence>
<gene>
    <name evidence="3" type="ORF">DWW83_20945</name>
    <name evidence="2" type="ORF">DXD40_10105</name>
    <name evidence="1" type="ORF">POY80_07210</name>
</gene>
<dbReference type="EMBL" id="QRXV01000037">
    <property type="protein sequence ID" value="RGU34441.1"/>
    <property type="molecule type" value="Genomic_DNA"/>
</dbReference>
<name>A0A412S9V9_BACUN</name>
<dbReference type="EMBL" id="QSPV01000007">
    <property type="protein sequence ID" value="RGJ93438.1"/>
    <property type="molecule type" value="Genomic_DNA"/>
</dbReference>
<evidence type="ECO:0000313" key="1">
    <source>
        <dbReference type="EMBL" id="MDC1752229.1"/>
    </source>
</evidence>
<sequence>MSKKEMTIGEEFENFMSFAMRYNYKKKDIRKKKKEKNLLTPSEVRDIFRQNSWSDEMLYKRLVGIGETPDNAQILVQRILHPTEKDLELEQSVKEKDLYLD</sequence>
<evidence type="ECO:0000313" key="5">
    <source>
        <dbReference type="Proteomes" id="UP000284022"/>
    </source>
</evidence>
<evidence type="ECO:0000313" key="4">
    <source>
        <dbReference type="Proteomes" id="UP000260844"/>
    </source>
</evidence>
<reference evidence="1" key="2">
    <citation type="submission" date="2022-10" db="EMBL/GenBank/DDBJ databases">
        <title>Human gut microbiome strain richness.</title>
        <authorList>
            <person name="Chen-Liaw A."/>
        </authorList>
    </citation>
    <scope>NUCLEOTIDE SEQUENCE</scope>
    <source>
        <strain evidence="1">A1_m1001262Bd0_191120</strain>
    </source>
</reference>
<dbReference type="RefSeq" id="WP_117689079.1">
    <property type="nucleotide sequence ID" value="NZ_CP072220.1"/>
</dbReference>
<dbReference type="AlphaFoldDB" id="A0A412S9V9"/>
<accession>A0A412S9V9</accession>
<dbReference type="Proteomes" id="UP000284022">
    <property type="component" value="Unassembled WGS sequence"/>
</dbReference>
<evidence type="ECO:0000313" key="3">
    <source>
        <dbReference type="EMBL" id="RGU34441.1"/>
    </source>
</evidence>
<organism evidence="3 5">
    <name type="scientific">Bacteroides uniformis</name>
    <dbReference type="NCBI Taxonomy" id="820"/>
    <lineage>
        <taxon>Bacteria</taxon>
        <taxon>Pseudomonadati</taxon>
        <taxon>Bacteroidota</taxon>
        <taxon>Bacteroidia</taxon>
        <taxon>Bacteroidales</taxon>
        <taxon>Bacteroidaceae</taxon>
        <taxon>Bacteroides</taxon>
    </lineage>
</organism>
<proteinExistence type="predicted"/>
<reference evidence="4 5" key="1">
    <citation type="submission" date="2018-08" db="EMBL/GenBank/DDBJ databases">
        <title>A genome reference for cultivated species of the human gut microbiota.</title>
        <authorList>
            <person name="Zou Y."/>
            <person name="Xue W."/>
            <person name="Luo G."/>
        </authorList>
    </citation>
    <scope>NUCLEOTIDE SEQUENCE [LARGE SCALE GENOMIC DNA]</scope>
    <source>
        <strain evidence="3 5">AF17-20</strain>
        <strain evidence="2 4">TM04-30</strain>
    </source>
</reference>
<dbReference type="EMBL" id="JAQNQY010000006">
    <property type="protein sequence ID" value="MDC1752229.1"/>
    <property type="molecule type" value="Genomic_DNA"/>
</dbReference>
<protein>
    <submittedName>
        <fullName evidence="3">Uncharacterized protein</fullName>
    </submittedName>
</protein>
<dbReference type="Proteomes" id="UP001218502">
    <property type="component" value="Unassembled WGS sequence"/>
</dbReference>
<dbReference type="Proteomes" id="UP000260844">
    <property type="component" value="Unassembled WGS sequence"/>
</dbReference>
<comment type="caution">
    <text evidence="3">The sequence shown here is derived from an EMBL/GenBank/DDBJ whole genome shotgun (WGS) entry which is preliminary data.</text>
</comment>